<evidence type="ECO:0000256" key="3">
    <source>
        <dbReference type="ARBA" id="ARBA00022801"/>
    </source>
</evidence>
<name>A0A0J6GDM0_PSETA</name>
<dbReference type="RefSeq" id="WP_048383241.1">
    <property type="nucleotide sequence ID" value="NZ_FNRS01000001.1"/>
</dbReference>
<keyword evidence="2" id="KW-0677">Repeat</keyword>
<dbReference type="InterPro" id="IPR015679">
    <property type="entry name" value="PLipase_D_fam"/>
</dbReference>
<dbReference type="EMBL" id="FNRS01000001">
    <property type="protein sequence ID" value="SEC07018.1"/>
    <property type="molecule type" value="Genomic_DNA"/>
</dbReference>
<sequence>MTDLYSPQSIPFDPDAPVSVDLTPDWFANTSFYPPRAGVVIEPLVNGQAAFGAVNDAIDQARHSVDIITWGFDPAMRLKRPGGLRVGELLAIKGRQGIKVRALVWRNVLATAVENTLPGAGLGGSGGTALGSGMLSGDAAENQVFLLDQRRSKNLKAIRLLHQDLLQARHYQSINSRSYDPVFVASANKRLRALEAENAEINRLADQAEQAQGYNKLSGSGGTLQDPWGQIYTRDWFKQVKNEDMRNVEFRTRDFTYGTHLIMNEGQSRLVRGRVNILINLLNADGISDLSIGQMILLTQFASHHQKMVLVDYGTPQAIGFVMGHNLHRNYWDTDAHLFDDRKAGRDLGFGPWQDISMKVSGPVLTDLGQNFSQAWDLEKPWCCCWFPEASLEVERHALPTPKVATVNAHSVAQVCRTQPQDDETSILELYRKAIGNATDYVYMENQYFRYPDFARRLKETASRRASREVPDDLYLFVVTNTPDSRTASATTYAMLQSLGQEQLMPQVQRDLSQSLRDYQDSLEQLQSHTRLNSPLELLAKQHIIEGLEEKIQALREQGITPEVEARMRDRQPEHIAHLAEDMSKDDAKPYELSDIPGLKVVIATLNTSDPAPGSPQPKPLPDACEASLGAPTLKARYKHIYVHSKLLLVDDVYTLLSSANINIRSLHSDSELGIAQPNPVLAKSLKEKLWGMHAGEVKLTSEGNYELWNEQMNRNWRAQIAGHPLTSHLTRFWDVTTPYSPHFTVD</sequence>
<dbReference type="PANTHER" id="PTHR18896:SF76">
    <property type="entry name" value="PHOSPHOLIPASE"/>
    <property type="match status" value="1"/>
</dbReference>
<dbReference type="GO" id="GO:0009395">
    <property type="term" value="P:phospholipid catabolic process"/>
    <property type="evidence" value="ECO:0007669"/>
    <property type="project" value="TreeGrafter"/>
</dbReference>
<dbReference type="InterPro" id="IPR001736">
    <property type="entry name" value="PLipase_D/transphosphatidylase"/>
</dbReference>
<dbReference type="PANTHER" id="PTHR18896">
    <property type="entry name" value="PHOSPHOLIPASE D"/>
    <property type="match status" value="1"/>
</dbReference>
<evidence type="ECO:0000259" key="6">
    <source>
        <dbReference type="PROSITE" id="PS50035"/>
    </source>
</evidence>
<comment type="catalytic activity">
    <reaction evidence="1">
        <text>a 1,2-diacyl-sn-glycero-3-phosphocholine + H2O = a 1,2-diacyl-sn-glycero-3-phosphate + choline + H(+)</text>
        <dbReference type="Rhea" id="RHEA:14445"/>
        <dbReference type="ChEBI" id="CHEBI:15354"/>
        <dbReference type="ChEBI" id="CHEBI:15377"/>
        <dbReference type="ChEBI" id="CHEBI:15378"/>
        <dbReference type="ChEBI" id="CHEBI:57643"/>
        <dbReference type="ChEBI" id="CHEBI:58608"/>
        <dbReference type="EC" id="3.1.4.4"/>
    </reaction>
</comment>
<keyword evidence="10" id="KW-1185">Reference proteome</keyword>
<keyword evidence="5" id="KW-0175">Coiled coil</keyword>
<dbReference type="PATRIC" id="fig|47884.3.peg.4393"/>
<dbReference type="SUPFAM" id="SSF56024">
    <property type="entry name" value="Phospholipase D/nuclease"/>
    <property type="match status" value="2"/>
</dbReference>
<dbReference type="PROSITE" id="PS50035">
    <property type="entry name" value="PLD"/>
    <property type="match status" value="1"/>
</dbReference>
<evidence type="ECO:0000313" key="7">
    <source>
        <dbReference type="EMBL" id="KMM82841.1"/>
    </source>
</evidence>
<evidence type="ECO:0000256" key="2">
    <source>
        <dbReference type="ARBA" id="ARBA00022737"/>
    </source>
</evidence>
<organism evidence="7 9">
    <name type="scientific">Pseudomonas taetrolens</name>
    <dbReference type="NCBI Taxonomy" id="47884"/>
    <lineage>
        <taxon>Bacteria</taxon>
        <taxon>Pseudomonadati</taxon>
        <taxon>Pseudomonadota</taxon>
        <taxon>Gammaproteobacteria</taxon>
        <taxon>Pseudomonadales</taxon>
        <taxon>Pseudomonadaceae</taxon>
        <taxon>Pseudomonas</taxon>
    </lineage>
</organism>
<dbReference type="STRING" id="47884.SAMN04490203_1735"/>
<dbReference type="AlphaFoldDB" id="A0A0J6GDM0"/>
<gene>
    <name evidence="8" type="ORF">SAMN04490203_1735</name>
    <name evidence="7" type="ORF">TU78_19470</name>
</gene>
<reference evidence="7 9" key="1">
    <citation type="submission" date="2015-02" db="EMBL/GenBank/DDBJ databases">
        <title>Pseudomonas helleri sp. nov. and Pseudomonas weihenstephanensis sp. nov., isolated from raw cows milk.</title>
        <authorList>
            <person name="von Neubeck M."/>
            <person name="Huptas C."/>
            <person name="Wenning M."/>
            <person name="Scherer S."/>
        </authorList>
    </citation>
    <scope>NUCLEOTIDE SEQUENCE [LARGE SCALE GENOMIC DNA]</scope>
    <source>
        <strain evidence="7 9">DSM 21104</strain>
    </source>
</reference>
<keyword evidence="4" id="KW-0443">Lipid metabolism</keyword>
<evidence type="ECO:0000256" key="5">
    <source>
        <dbReference type="SAM" id="Coils"/>
    </source>
</evidence>
<dbReference type="Proteomes" id="UP000183155">
    <property type="component" value="Unassembled WGS sequence"/>
</dbReference>
<comment type="caution">
    <text evidence="7">The sequence shown here is derived from an EMBL/GenBank/DDBJ whole genome shotgun (WGS) entry which is preliminary data.</text>
</comment>
<feature type="domain" description="PLD phosphodiesterase" evidence="6">
    <location>
        <begin position="639"/>
        <end position="666"/>
    </location>
</feature>
<dbReference type="EMBL" id="JYLA01000009">
    <property type="protein sequence ID" value="KMM82841.1"/>
    <property type="molecule type" value="Genomic_DNA"/>
</dbReference>
<keyword evidence="3" id="KW-0378">Hydrolase</keyword>
<dbReference type="Proteomes" id="UP000036395">
    <property type="component" value="Unassembled WGS sequence"/>
</dbReference>
<protein>
    <recommendedName>
        <fullName evidence="6">PLD phosphodiesterase domain-containing protein</fullName>
    </recommendedName>
</protein>
<feature type="coiled-coil region" evidence="5">
    <location>
        <begin position="509"/>
        <end position="558"/>
    </location>
</feature>
<dbReference type="GO" id="GO:0004630">
    <property type="term" value="F:phospholipase D activity"/>
    <property type="evidence" value="ECO:0007669"/>
    <property type="project" value="UniProtKB-EC"/>
</dbReference>
<evidence type="ECO:0000256" key="1">
    <source>
        <dbReference type="ARBA" id="ARBA00000798"/>
    </source>
</evidence>
<proteinExistence type="predicted"/>
<evidence type="ECO:0000313" key="8">
    <source>
        <dbReference type="EMBL" id="SEC07018.1"/>
    </source>
</evidence>
<dbReference type="SMART" id="SM00155">
    <property type="entry name" value="PLDc"/>
    <property type="match status" value="2"/>
</dbReference>
<feature type="coiled-coil region" evidence="5">
    <location>
        <begin position="184"/>
        <end position="214"/>
    </location>
</feature>
<dbReference type="Gene3D" id="3.30.870.10">
    <property type="entry name" value="Endonuclease Chain A"/>
    <property type="match status" value="2"/>
</dbReference>
<evidence type="ECO:0000256" key="4">
    <source>
        <dbReference type="ARBA" id="ARBA00023098"/>
    </source>
</evidence>
<evidence type="ECO:0000313" key="10">
    <source>
        <dbReference type="Proteomes" id="UP000183155"/>
    </source>
</evidence>
<reference evidence="8 10" key="2">
    <citation type="submission" date="2016-10" db="EMBL/GenBank/DDBJ databases">
        <authorList>
            <person name="Varghese N."/>
            <person name="Submissions S."/>
        </authorList>
    </citation>
    <scope>NUCLEOTIDE SEQUENCE [LARGE SCALE GENOMIC DNA]</scope>
    <source>
        <strain evidence="8 10">BS3652</strain>
    </source>
</reference>
<dbReference type="OrthoDB" id="8828485at2"/>
<evidence type="ECO:0000313" key="9">
    <source>
        <dbReference type="Proteomes" id="UP000036395"/>
    </source>
</evidence>
<accession>A0A0J6GDM0</accession>